<dbReference type="Pfam" id="PF00271">
    <property type="entry name" value="Helicase_C"/>
    <property type="match status" value="1"/>
</dbReference>
<dbReference type="GO" id="GO:0016787">
    <property type="term" value="F:hydrolase activity"/>
    <property type="evidence" value="ECO:0007669"/>
    <property type="project" value="UniProtKB-KW"/>
</dbReference>
<name>A0A061AXZ5_CYBFA</name>
<accession>A0A061AXZ5</accession>
<feature type="compositionally biased region" description="Low complexity" evidence="11">
    <location>
        <begin position="127"/>
        <end position="142"/>
    </location>
</feature>
<sequence>MSGWNESPDRKSVVQVPDSSPVSNRDSPKYQHTRLFAKPSSGNGGSSLREKFAFNGTNILGSSGNTAEKLASRDIEILKSLFPTVSATMVGVVYKSKANRDIKRAKAQLAQIVENRKKNEQEQLKQSRAASAESSASPHTSSIQVLREEIEIKSSPDTSPQKLSSKVVLDKTKSIKEKYSATYKGKSARATERESPVQPQQKKRKLVRGTRNATPIIDSDVDENDELQVTDIKTTLPTTVKADNGKQSTPISLSDEEEELEEPEMLDTDDSDVDETTLGIVTSEDYWDEKVVEFMNTADVRDIADAAQTTKEAAQRVVEGRPYKTINHFESHNFVDKSSARKRKTDGEIYSQRVNLVLRGYEAVDSLVKQCNTYSESIANEIAKWGVTVHGVNDELEVVEVNVDDDDDDDDEVGVSKRRTKTGYVKDKPKLLADSVELKNYQQVGLNWLSLLYRNKLSCILADEMGLGKTCQVIAFLAHLKETIRPDSPHLVVVPASTLENWMREFNKFAPSLVVEPYYGSQSEREDMRYMLSEKWDNIDVVVTTYNLATSSKEDLAFLKSANFNVVVYDEGHMLKNSTTERFQKLMKLRAEFRLLLTGTPLQNNLRELMSLLEFILPSIFVSKKEDLKYVFTQKATTKDSSKDFNPLLSEKAISKAKKMMAPFILRRRKDQVLQHLPPKHRKIEYCELYGEQRDVYAREVEKGIKARESKTTKITNVLMYLRKAAIHPLLFRYHYDDTKLREMSKEIMKEATYAEANQQYIYEDMQVMTDFELHNLCLKFPKISSYQLDNSSFMNSGKVRVLERILPEIISKDGKVLIFSMFTQVLDILEVVLSLWSIKFLRLDGSTSVDMRQDLIDKFYEEDTIPVFLLSTRAGGFGINLVCANNVIVFDQSFNPHDDKQAEDRAHRVGQERPVTVTRLITKETIEESMYLLAQNKLELDMSMSGEQIESKVVSIIDEMVFEKGDPHIKGEVTEGDGSGQNEDPILIE</sequence>
<dbReference type="AlphaFoldDB" id="A0A061AXZ5"/>
<feature type="domain" description="Helicase C-terminal" evidence="13">
    <location>
        <begin position="802"/>
        <end position="958"/>
    </location>
</feature>
<dbReference type="SMART" id="SM00490">
    <property type="entry name" value="HELICc"/>
    <property type="match status" value="1"/>
</dbReference>
<dbReference type="CDD" id="cd17998">
    <property type="entry name" value="DEXHc_SMARCAD1"/>
    <property type="match status" value="1"/>
</dbReference>
<dbReference type="InterPro" id="IPR001650">
    <property type="entry name" value="Helicase_C-like"/>
</dbReference>
<dbReference type="PhylomeDB" id="A0A061AXZ5"/>
<dbReference type="FunFam" id="3.40.50.10810:FF:000014">
    <property type="entry name" value="SWI/SNF-related matrix-associated actin-dependent regulator of chromatin subfamily A containing DEAD/H box 1"/>
    <property type="match status" value="1"/>
</dbReference>
<feature type="domain" description="Helicase ATP-binding" evidence="12">
    <location>
        <begin position="450"/>
        <end position="619"/>
    </location>
</feature>
<evidence type="ECO:0000259" key="13">
    <source>
        <dbReference type="PROSITE" id="PS51194"/>
    </source>
</evidence>
<evidence type="ECO:0000256" key="5">
    <source>
        <dbReference type="ARBA" id="ARBA00022801"/>
    </source>
</evidence>
<dbReference type="SMART" id="SM00487">
    <property type="entry name" value="DEXDc"/>
    <property type="match status" value="1"/>
</dbReference>
<evidence type="ECO:0000256" key="9">
    <source>
        <dbReference type="ARBA" id="ARBA00023125"/>
    </source>
</evidence>
<dbReference type="SUPFAM" id="SSF52540">
    <property type="entry name" value="P-loop containing nucleoside triphosphate hydrolases"/>
    <property type="match status" value="2"/>
</dbReference>
<dbReference type="InterPro" id="IPR000330">
    <property type="entry name" value="SNF2_N"/>
</dbReference>
<dbReference type="InterPro" id="IPR014001">
    <property type="entry name" value="Helicase_ATP-bd"/>
</dbReference>
<dbReference type="Gene3D" id="3.40.50.10810">
    <property type="entry name" value="Tandem AAA-ATPase domain"/>
    <property type="match status" value="1"/>
</dbReference>
<dbReference type="InterPro" id="IPR038718">
    <property type="entry name" value="SNF2-like_sf"/>
</dbReference>
<evidence type="ECO:0000256" key="3">
    <source>
        <dbReference type="ARBA" id="ARBA00012551"/>
    </source>
</evidence>
<evidence type="ECO:0000256" key="7">
    <source>
        <dbReference type="ARBA" id="ARBA00022840"/>
    </source>
</evidence>
<feature type="compositionally biased region" description="Low complexity" evidence="11">
    <location>
        <begin position="13"/>
        <end position="23"/>
    </location>
</feature>
<dbReference type="Pfam" id="PF00176">
    <property type="entry name" value="SNF2-rel_dom"/>
    <property type="match status" value="1"/>
</dbReference>
<proteinExistence type="inferred from homology"/>
<dbReference type="GO" id="GO:0140658">
    <property type="term" value="F:ATP-dependent chromatin remodeler activity"/>
    <property type="evidence" value="ECO:0007669"/>
    <property type="project" value="UniProtKB-ARBA"/>
</dbReference>
<dbReference type="VEuPathDB" id="FungiDB:BON22_2706"/>
<feature type="region of interest" description="Disordered" evidence="11">
    <location>
        <begin position="240"/>
        <end position="272"/>
    </location>
</feature>
<evidence type="ECO:0000259" key="12">
    <source>
        <dbReference type="PROSITE" id="PS51192"/>
    </source>
</evidence>
<dbReference type="PROSITE" id="PS51194">
    <property type="entry name" value="HELICASE_CTER"/>
    <property type="match status" value="1"/>
</dbReference>
<feature type="region of interest" description="Disordered" evidence="11">
    <location>
        <begin position="180"/>
        <end position="212"/>
    </location>
</feature>
<keyword evidence="8" id="KW-0156">Chromatin regulator</keyword>
<evidence type="ECO:0000256" key="1">
    <source>
        <dbReference type="ARBA" id="ARBA00004123"/>
    </source>
</evidence>
<dbReference type="EC" id="3.6.4.12" evidence="3"/>
<keyword evidence="4" id="KW-0547">Nucleotide-binding</keyword>
<reference evidence="14" key="1">
    <citation type="journal article" date="2014" name="Genome Announc.">
        <title>Genome sequence of the yeast Cyberlindnera fabianii (Hansenula fabianii).</title>
        <authorList>
            <person name="Freel K.C."/>
            <person name="Sarilar V."/>
            <person name="Neuveglise C."/>
            <person name="Devillers H."/>
            <person name="Friedrich A."/>
            <person name="Schacherer J."/>
        </authorList>
    </citation>
    <scope>NUCLEOTIDE SEQUENCE</scope>
    <source>
        <strain evidence="14">YJS4271</strain>
    </source>
</reference>
<feature type="compositionally biased region" description="Acidic residues" evidence="11">
    <location>
        <begin position="254"/>
        <end position="272"/>
    </location>
</feature>
<evidence type="ECO:0000256" key="11">
    <source>
        <dbReference type="SAM" id="MobiDB-lite"/>
    </source>
</evidence>
<dbReference type="GO" id="GO:0005524">
    <property type="term" value="F:ATP binding"/>
    <property type="evidence" value="ECO:0007669"/>
    <property type="project" value="UniProtKB-KW"/>
</dbReference>
<feature type="region of interest" description="Disordered" evidence="11">
    <location>
        <begin position="1"/>
        <end position="50"/>
    </location>
</feature>
<dbReference type="OrthoDB" id="5857104at2759"/>
<evidence type="ECO:0000256" key="6">
    <source>
        <dbReference type="ARBA" id="ARBA00022806"/>
    </source>
</evidence>
<keyword evidence="10" id="KW-0539">Nucleus</keyword>
<dbReference type="CDD" id="cd18793">
    <property type="entry name" value="SF2_C_SNF"/>
    <property type="match status" value="1"/>
</dbReference>
<keyword evidence="7" id="KW-0067">ATP-binding</keyword>
<dbReference type="InterPro" id="IPR027417">
    <property type="entry name" value="P-loop_NTPase"/>
</dbReference>
<dbReference type="GO" id="GO:0005634">
    <property type="term" value="C:nucleus"/>
    <property type="evidence" value="ECO:0007669"/>
    <property type="project" value="UniProtKB-SubCell"/>
</dbReference>
<keyword evidence="6" id="KW-0347">Helicase</keyword>
<feature type="region of interest" description="Disordered" evidence="11">
    <location>
        <begin position="969"/>
        <end position="990"/>
    </location>
</feature>
<protein>
    <recommendedName>
        <fullName evidence="3">DNA helicase</fullName>
        <ecNumber evidence="3">3.6.4.12</ecNumber>
    </recommendedName>
</protein>
<dbReference type="GO" id="GO:0005694">
    <property type="term" value="C:chromosome"/>
    <property type="evidence" value="ECO:0007669"/>
    <property type="project" value="UniProtKB-ARBA"/>
</dbReference>
<comment type="subcellular location">
    <subcellularLocation>
        <location evidence="1">Nucleus</location>
    </subcellularLocation>
</comment>
<keyword evidence="5" id="KW-0378">Hydrolase</keyword>
<gene>
    <name evidence="14" type="ORF">CYFA0S_09e03444g</name>
</gene>
<dbReference type="GO" id="GO:0003677">
    <property type="term" value="F:DNA binding"/>
    <property type="evidence" value="ECO:0007669"/>
    <property type="project" value="UniProtKB-KW"/>
</dbReference>
<dbReference type="PROSITE" id="PS51192">
    <property type="entry name" value="HELICASE_ATP_BIND_1"/>
    <property type="match status" value="1"/>
</dbReference>
<evidence type="ECO:0000256" key="4">
    <source>
        <dbReference type="ARBA" id="ARBA00022741"/>
    </source>
</evidence>
<dbReference type="Gene3D" id="3.40.50.300">
    <property type="entry name" value="P-loop containing nucleotide triphosphate hydrolases"/>
    <property type="match status" value="1"/>
</dbReference>
<dbReference type="PANTHER" id="PTHR10799">
    <property type="entry name" value="SNF2/RAD54 HELICASE FAMILY"/>
    <property type="match status" value="1"/>
</dbReference>
<evidence type="ECO:0000256" key="8">
    <source>
        <dbReference type="ARBA" id="ARBA00022853"/>
    </source>
</evidence>
<comment type="similarity">
    <text evidence="2">Belongs to the SNF2/RAD54 helicase family.</text>
</comment>
<keyword evidence="9" id="KW-0238">DNA-binding</keyword>
<organism evidence="14">
    <name type="scientific">Cyberlindnera fabianii</name>
    <name type="common">Yeast</name>
    <name type="synonym">Hansenula fabianii</name>
    <dbReference type="NCBI Taxonomy" id="36022"/>
    <lineage>
        <taxon>Eukaryota</taxon>
        <taxon>Fungi</taxon>
        <taxon>Dikarya</taxon>
        <taxon>Ascomycota</taxon>
        <taxon>Saccharomycotina</taxon>
        <taxon>Saccharomycetes</taxon>
        <taxon>Phaffomycetales</taxon>
        <taxon>Phaffomycetaceae</taxon>
        <taxon>Cyberlindnera</taxon>
    </lineage>
</organism>
<dbReference type="GO" id="GO:0003678">
    <property type="term" value="F:DNA helicase activity"/>
    <property type="evidence" value="ECO:0007669"/>
    <property type="project" value="UniProtKB-EC"/>
</dbReference>
<dbReference type="InterPro" id="IPR049730">
    <property type="entry name" value="SNF2/RAD54-like_C"/>
</dbReference>
<feature type="region of interest" description="Disordered" evidence="11">
    <location>
        <begin position="118"/>
        <end position="143"/>
    </location>
</feature>
<dbReference type="EMBL" id="LK052894">
    <property type="protein sequence ID" value="CDR42431.1"/>
    <property type="molecule type" value="Genomic_DNA"/>
</dbReference>
<evidence type="ECO:0000313" key="14">
    <source>
        <dbReference type="EMBL" id="CDR42431.1"/>
    </source>
</evidence>
<evidence type="ECO:0000256" key="10">
    <source>
        <dbReference type="ARBA" id="ARBA00023242"/>
    </source>
</evidence>
<evidence type="ECO:0000256" key="2">
    <source>
        <dbReference type="ARBA" id="ARBA00007025"/>
    </source>
</evidence>